<dbReference type="EMBL" id="BMGD01000008">
    <property type="protein sequence ID" value="GGB75585.1"/>
    <property type="molecule type" value="Genomic_DNA"/>
</dbReference>
<dbReference type="GO" id="GO:0016301">
    <property type="term" value="F:kinase activity"/>
    <property type="evidence" value="ECO:0007669"/>
    <property type="project" value="UniProtKB-KW"/>
</dbReference>
<dbReference type="InterPro" id="IPR011104">
    <property type="entry name" value="Hpr_kin/Pase_C"/>
</dbReference>
<dbReference type="InterPro" id="IPR027417">
    <property type="entry name" value="P-loop_NTPase"/>
</dbReference>
<keyword evidence="2" id="KW-0418">Kinase</keyword>
<dbReference type="Gene3D" id="3.40.50.300">
    <property type="entry name" value="P-loop containing nucleotide triphosphate hydrolases"/>
    <property type="match status" value="1"/>
</dbReference>
<dbReference type="SUPFAM" id="SSF53795">
    <property type="entry name" value="PEP carboxykinase-like"/>
    <property type="match status" value="1"/>
</dbReference>
<evidence type="ECO:0000313" key="2">
    <source>
        <dbReference type="EMBL" id="GGB75585.1"/>
    </source>
</evidence>
<evidence type="ECO:0000259" key="1">
    <source>
        <dbReference type="Pfam" id="PF07475"/>
    </source>
</evidence>
<keyword evidence="2" id="KW-0808">Transferase</keyword>
<evidence type="ECO:0000313" key="3">
    <source>
        <dbReference type="Proteomes" id="UP000614261"/>
    </source>
</evidence>
<comment type="caution">
    <text evidence="2">The sequence shown here is derived from an EMBL/GenBank/DDBJ whole genome shotgun (WGS) entry which is preliminary data.</text>
</comment>
<protein>
    <submittedName>
        <fullName evidence="2">HPr kinase</fullName>
    </submittedName>
</protein>
<proteinExistence type="predicted"/>
<feature type="domain" description="HPr kinase/phosphorylase C-terminal" evidence="1">
    <location>
        <begin position="136"/>
        <end position="190"/>
    </location>
</feature>
<dbReference type="Pfam" id="PF07475">
    <property type="entry name" value="Hpr_kinase_C"/>
    <property type="match status" value="1"/>
</dbReference>
<keyword evidence="3" id="KW-1185">Reference proteome</keyword>
<name>A0ABQ1JV90_9SPHN</name>
<gene>
    <name evidence="2" type="ORF">GCM10010833_33520</name>
</gene>
<reference evidence="3" key="1">
    <citation type="journal article" date="2019" name="Int. J. Syst. Evol. Microbiol.">
        <title>The Global Catalogue of Microorganisms (GCM) 10K type strain sequencing project: providing services to taxonomists for standard genome sequencing and annotation.</title>
        <authorList>
            <consortium name="The Broad Institute Genomics Platform"/>
            <consortium name="The Broad Institute Genome Sequencing Center for Infectious Disease"/>
            <person name="Wu L."/>
            <person name="Ma J."/>
        </authorList>
    </citation>
    <scope>NUCLEOTIDE SEQUENCE [LARGE SCALE GENOMIC DNA]</scope>
    <source>
        <strain evidence="3">CGMCC 1.12851</strain>
    </source>
</reference>
<sequence>MNGCDRRGRALALWVKIWTGVAGMSWFYRAYDLTIESEFELEELQSCAPPGLHAAHVSIRSGSIDKTVLSALNPLHPQVSVGPGTLWLNIPGVAVYAVLDGHEVLIQPYPGADPGGIKLFLLGTCIGAILWQRGFTVLHGNAVRIGDGVMVCVGHSGAGKSTLAAEFIRRGFPVIADDVVAVDQNANAVQGIPRIKLWQESLDHFDLDNSNLTRLRSGEDKFSVKFEAVNDAARLPVKWIFVLEAGDCDYPHIEAIRAMEALPLLVEHSYRLELVSGFDLRGSHFLNCTQIASQAVVAKVIRPRSGFLLTQLYDVVTDFVEMHQ</sequence>
<dbReference type="Proteomes" id="UP000614261">
    <property type="component" value="Unassembled WGS sequence"/>
</dbReference>
<organism evidence="2 3">
    <name type="scientific">Blastomonas aquatica</name>
    <dbReference type="NCBI Taxonomy" id="1510276"/>
    <lineage>
        <taxon>Bacteria</taxon>
        <taxon>Pseudomonadati</taxon>
        <taxon>Pseudomonadota</taxon>
        <taxon>Alphaproteobacteria</taxon>
        <taxon>Sphingomonadales</taxon>
        <taxon>Sphingomonadaceae</taxon>
        <taxon>Blastomonas</taxon>
    </lineage>
</organism>
<accession>A0ABQ1JV90</accession>